<comment type="caution">
    <text evidence="2">The sequence shown here is derived from an EMBL/GenBank/DDBJ whole genome shotgun (WGS) entry which is preliminary data.</text>
</comment>
<feature type="signal peptide" evidence="1">
    <location>
        <begin position="1"/>
        <end position="22"/>
    </location>
</feature>
<evidence type="ECO:0000313" key="3">
    <source>
        <dbReference type="Proteomes" id="UP000037939"/>
    </source>
</evidence>
<protein>
    <recommendedName>
        <fullName evidence="4">DUF2846 domain-containing protein</fullName>
    </recommendedName>
</protein>
<dbReference type="Proteomes" id="UP000037939">
    <property type="component" value="Unassembled WGS sequence"/>
</dbReference>
<reference evidence="2 3" key="1">
    <citation type="submission" date="2015-07" db="EMBL/GenBank/DDBJ databases">
        <title>Draft genome sequence of the Amantichitinum ursilacus IGB-41, a new chitin-degrading bacterium.</title>
        <authorList>
            <person name="Kirstahler P."/>
            <person name="Guenther M."/>
            <person name="Grumaz C."/>
            <person name="Rupp S."/>
            <person name="Zibek S."/>
            <person name="Sohn K."/>
        </authorList>
    </citation>
    <scope>NUCLEOTIDE SEQUENCE [LARGE SCALE GENOMIC DNA]</scope>
    <source>
        <strain evidence="2 3">IGB-41</strain>
    </source>
</reference>
<keyword evidence="3" id="KW-1185">Reference proteome</keyword>
<evidence type="ECO:0008006" key="4">
    <source>
        <dbReference type="Google" id="ProtNLM"/>
    </source>
</evidence>
<keyword evidence="1" id="KW-0732">Signal</keyword>
<feature type="chain" id="PRO_5005849693" description="DUF2846 domain-containing protein" evidence="1">
    <location>
        <begin position="23"/>
        <end position="197"/>
    </location>
</feature>
<evidence type="ECO:0000313" key="2">
    <source>
        <dbReference type="EMBL" id="KPC52552.1"/>
    </source>
</evidence>
<dbReference type="InterPro" id="IPR010916">
    <property type="entry name" value="TonB_box_CS"/>
</dbReference>
<evidence type="ECO:0000256" key="1">
    <source>
        <dbReference type="SAM" id="SignalP"/>
    </source>
</evidence>
<dbReference type="PROSITE" id="PS00430">
    <property type="entry name" value="TONB_DEPENDENT_REC_1"/>
    <property type="match status" value="1"/>
</dbReference>
<dbReference type="PROSITE" id="PS51257">
    <property type="entry name" value="PROKAR_LIPOPROTEIN"/>
    <property type="match status" value="1"/>
</dbReference>
<dbReference type="AlphaFoldDB" id="A0A0N0GN84"/>
<proteinExistence type="predicted"/>
<gene>
    <name evidence="2" type="ORF">WG78_11930</name>
</gene>
<accession>A0A0N0GN84</accession>
<sequence length="197" mass="21518">MKYQTALSIFASCSALLGCALAPSSYSNLRAEEPLPGPNESIIVFGTNATRMWLYFSPGAFEPEDRVFTPSAGSPLIYTVPSADEPYVAVRVPANTSYVLGKAQSKDGWATIKLSFCRKTQTLGFTAPAGKVLYVGNMQFIQLPKESAMSLPTYKLEYVDDFEGARKFMRSHYPALVPALESGEGFVVGETKGNCWR</sequence>
<dbReference type="EMBL" id="LAQT01000009">
    <property type="protein sequence ID" value="KPC52552.1"/>
    <property type="molecule type" value="Genomic_DNA"/>
</dbReference>
<organism evidence="2 3">
    <name type="scientific">Amantichitinum ursilacus</name>
    <dbReference type="NCBI Taxonomy" id="857265"/>
    <lineage>
        <taxon>Bacteria</taxon>
        <taxon>Pseudomonadati</taxon>
        <taxon>Pseudomonadota</taxon>
        <taxon>Betaproteobacteria</taxon>
        <taxon>Neisseriales</taxon>
        <taxon>Chitinibacteraceae</taxon>
        <taxon>Amantichitinum</taxon>
    </lineage>
</organism>
<name>A0A0N0GN84_9NEIS</name>
<dbReference type="RefSeq" id="WP_152969173.1">
    <property type="nucleotide sequence ID" value="NZ_LAQT01000009.1"/>
</dbReference>